<dbReference type="EMBL" id="JAMZFV010000030">
    <property type="protein sequence ID" value="MCP1111371.1"/>
    <property type="molecule type" value="Genomic_DNA"/>
</dbReference>
<organism evidence="4 5">
    <name type="scientific">Ohessyouella blattaphilus</name>
    <dbReference type="NCBI Taxonomy" id="2949333"/>
    <lineage>
        <taxon>Bacteria</taxon>
        <taxon>Bacillati</taxon>
        <taxon>Bacillota</taxon>
        <taxon>Clostridia</taxon>
        <taxon>Lachnospirales</taxon>
        <taxon>Lachnospiraceae</taxon>
        <taxon>Ohessyouella</taxon>
    </lineage>
</organism>
<dbReference type="Gene3D" id="1.10.357.10">
    <property type="entry name" value="Tetracycline Repressor, domain 2"/>
    <property type="match status" value="1"/>
</dbReference>
<evidence type="ECO:0000313" key="4">
    <source>
        <dbReference type="EMBL" id="MCP1111371.1"/>
    </source>
</evidence>
<dbReference type="RefSeq" id="WP_262070247.1">
    <property type="nucleotide sequence ID" value="NZ_JAMXOC010000030.1"/>
</dbReference>
<reference evidence="4 5" key="1">
    <citation type="journal article" date="2022" name="Genome Biol. Evol.">
        <title>Host diet, physiology and behaviors set the stage for Lachnospiraceae cladogenesis.</title>
        <authorList>
            <person name="Vera-Ponce De Leon A."/>
            <person name="Schneider M."/>
            <person name="Jahnes B.C."/>
            <person name="Sadowski V."/>
            <person name="Camuy-Velez L.A."/>
            <person name="Duan J."/>
            <person name="Sabree Z.L."/>
        </authorList>
    </citation>
    <scope>NUCLEOTIDE SEQUENCE [LARGE SCALE GENOMIC DNA]</scope>
    <source>
        <strain evidence="4 5">PAL227</strain>
    </source>
</reference>
<keyword evidence="1 2" id="KW-0238">DNA-binding</keyword>
<evidence type="ECO:0000256" key="2">
    <source>
        <dbReference type="PROSITE-ProRule" id="PRU00335"/>
    </source>
</evidence>
<dbReference type="InterPro" id="IPR009057">
    <property type="entry name" value="Homeodomain-like_sf"/>
</dbReference>
<feature type="domain" description="HTH tetR-type" evidence="3">
    <location>
        <begin position="2"/>
        <end position="64"/>
    </location>
</feature>
<feature type="DNA-binding region" description="H-T-H motif" evidence="2">
    <location>
        <begin position="27"/>
        <end position="46"/>
    </location>
</feature>
<gene>
    <name evidence="4" type="ORF">NK118_14040</name>
</gene>
<comment type="caution">
    <text evidence="4">The sequence shown here is derived from an EMBL/GenBank/DDBJ whole genome shotgun (WGS) entry which is preliminary data.</text>
</comment>
<evidence type="ECO:0000313" key="5">
    <source>
        <dbReference type="Proteomes" id="UP001523565"/>
    </source>
</evidence>
<proteinExistence type="predicted"/>
<accession>A0ABT1EKZ2</accession>
<dbReference type="SUPFAM" id="SSF46689">
    <property type="entry name" value="Homeodomain-like"/>
    <property type="match status" value="1"/>
</dbReference>
<dbReference type="InterPro" id="IPR001647">
    <property type="entry name" value="HTH_TetR"/>
</dbReference>
<name>A0ABT1EKZ2_9FIRM</name>
<evidence type="ECO:0000259" key="3">
    <source>
        <dbReference type="PROSITE" id="PS50977"/>
    </source>
</evidence>
<protein>
    <submittedName>
        <fullName evidence="4">TetR/AcrR family transcriptional regulator</fullName>
    </submittedName>
</protein>
<evidence type="ECO:0000256" key="1">
    <source>
        <dbReference type="ARBA" id="ARBA00023125"/>
    </source>
</evidence>
<dbReference type="Proteomes" id="UP001523565">
    <property type="component" value="Unassembled WGS sequence"/>
</dbReference>
<keyword evidence="5" id="KW-1185">Reference proteome</keyword>
<sequence>MHNAKEKIISITTQLIENNNGNIADITAREISEKAGVGLGLINYHFGSKENLITVCVQRIIENVIIDSAAEKEYDTDKARLSAWATFVFNFLFEHPAISRISILADMQNYTSDSNSVDTLRGFIPAIRSDMDDSDKVFLSFILTASMQVAFLGCDIVKELLGYDFSLLKDRAAYIEKTVSILLKEDRKPVQE</sequence>
<dbReference type="Pfam" id="PF00440">
    <property type="entry name" value="TetR_N"/>
    <property type="match status" value="1"/>
</dbReference>
<dbReference type="PROSITE" id="PS50977">
    <property type="entry name" value="HTH_TETR_2"/>
    <property type="match status" value="1"/>
</dbReference>